<reference evidence="2" key="1">
    <citation type="submission" date="2021-06" db="EMBL/GenBank/DDBJ databases">
        <authorList>
            <person name="Kallberg Y."/>
            <person name="Tangrot J."/>
            <person name="Rosling A."/>
        </authorList>
    </citation>
    <scope>NUCLEOTIDE SEQUENCE</scope>
    <source>
        <strain evidence="2">AZ414A</strain>
    </source>
</reference>
<feature type="chain" id="PRO_5040179855" evidence="1">
    <location>
        <begin position="21"/>
        <end position="125"/>
    </location>
</feature>
<evidence type="ECO:0000256" key="1">
    <source>
        <dbReference type="SAM" id="SignalP"/>
    </source>
</evidence>
<name>A0A9N9A624_9GLOM</name>
<accession>A0A9N9A624</accession>
<dbReference type="OrthoDB" id="10333665at2759"/>
<protein>
    <submittedName>
        <fullName evidence="2">8663_t:CDS:1</fullName>
    </submittedName>
</protein>
<proteinExistence type="predicted"/>
<organism evidence="2 3">
    <name type="scientific">Diversispora eburnea</name>
    <dbReference type="NCBI Taxonomy" id="1213867"/>
    <lineage>
        <taxon>Eukaryota</taxon>
        <taxon>Fungi</taxon>
        <taxon>Fungi incertae sedis</taxon>
        <taxon>Mucoromycota</taxon>
        <taxon>Glomeromycotina</taxon>
        <taxon>Glomeromycetes</taxon>
        <taxon>Diversisporales</taxon>
        <taxon>Diversisporaceae</taxon>
        <taxon>Diversispora</taxon>
    </lineage>
</organism>
<comment type="caution">
    <text evidence="2">The sequence shown here is derived from an EMBL/GenBank/DDBJ whole genome shotgun (WGS) entry which is preliminary data.</text>
</comment>
<dbReference type="AlphaFoldDB" id="A0A9N9A624"/>
<keyword evidence="1" id="KW-0732">Signal</keyword>
<sequence>MTKSSAIFFLVLLFFIVANAYDIKVFSPGPGPWKLKSTQAVSWDTHIYDGPQPGQGSLVKITVVNTDTSKPAKELGVVPFFSDPTLQYFLLDPKWAKPGINYKPYLQIINGPYNGTTPVPFTVYK</sequence>
<evidence type="ECO:0000313" key="3">
    <source>
        <dbReference type="Proteomes" id="UP000789706"/>
    </source>
</evidence>
<keyword evidence="3" id="KW-1185">Reference proteome</keyword>
<dbReference type="EMBL" id="CAJVPK010000498">
    <property type="protein sequence ID" value="CAG8518378.1"/>
    <property type="molecule type" value="Genomic_DNA"/>
</dbReference>
<gene>
    <name evidence="2" type="ORF">DEBURN_LOCUS5534</name>
</gene>
<dbReference type="Proteomes" id="UP000789706">
    <property type="component" value="Unassembled WGS sequence"/>
</dbReference>
<feature type="signal peptide" evidence="1">
    <location>
        <begin position="1"/>
        <end position="20"/>
    </location>
</feature>
<evidence type="ECO:0000313" key="2">
    <source>
        <dbReference type="EMBL" id="CAG8518378.1"/>
    </source>
</evidence>